<dbReference type="Pfam" id="PF00326">
    <property type="entry name" value="Peptidase_S9"/>
    <property type="match status" value="1"/>
</dbReference>
<dbReference type="GeneTree" id="ENSGT00940000156280"/>
<proteinExistence type="predicted"/>
<dbReference type="PANTHER" id="PTHR11731:SF201">
    <property type="entry name" value="DIPEPTIDYL AMINOPEPTIDASE-LIKE PROTEIN 6 ISOFORM X1-RELATED"/>
    <property type="match status" value="1"/>
</dbReference>
<name>A0A667Z836_9TELE</name>
<reference evidence="3" key="1">
    <citation type="submission" date="2019-06" db="EMBL/GenBank/DDBJ databases">
        <authorList>
            <consortium name="Wellcome Sanger Institute Data Sharing"/>
        </authorList>
    </citation>
    <scope>NUCLEOTIDE SEQUENCE [LARGE SCALE GENOMIC DNA]</scope>
</reference>
<evidence type="ECO:0000259" key="1">
    <source>
        <dbReference type="Pfam" id="PF00326"/>
    </source>
</evidence>
<accession>A0A667Z836</accession>
<feature type="domain" description="Dipeptidylpeptidase IV N-terminal" evidence="2">
    <location>
        <begin position="113"/>
        <end position="420"/>
    </location>
</feature>
<dbReference type="InterPro" id="IPR050278">
    <property type="entry name" value="Serine_Prot_S9B/DPPIV"/>
</dbReference>
<dbReference type="SUPFAM" id="SSF53474">
    <property type="entry name" value="alpha/beta-Hydrolases"/>
    <property type="match status" value="1"/>
</dbReference>
<dbReference type="Pfam" id="PF00930">
    <property type="entry name" value="DPPIV_N"/>
    <property type="match status" value="1"/>
</dbReference>
<dbReference type="Gene3D" id="3.40.50.1820">
    <property type="entry name" value="alpha/beta hydrolase"/>
    <property type="match status" value="1"/>
</dbReference>
<organism evidence="3 4">
    <name type="scientific">Myripristis murdjan</name>
    <name type="common">pinecone soldierfish</name>
    <dbReference type="NCBI Taxonomy" id="586833"/>
    <lineage>
        <taxon>Eukaryota</taxon>
        <taxon>Metazoa</taxon>
        <taxon>Chordata</taxon>
        <taxon>Craniata</taxon>
        <taxon>Vertebrata</taxon>
        <taxon>Euteleostomi</taxon>
        <taxon>Actinopterygii</taxon>
        <taxon>Neopterygii</taxon>
        <taxon>Teleostei</taxon>
        <taxon>Neoteleostei</taxon>
        <taxon>Acanthomorphata</taxon>
        <taxon>Holocentriformes</taxon>
        <taxon>Holocentridae</taxon>
        <taxon>Myripristis</taxon>
    </lineage>
</organism>
<reference evidence="3" key="2">
    <citation type="submission" date="2025-08" db="UniProtKB">
        <authorList>
            <consortium name="Ensembl"/>
        </authorList>
    </citation>
    <scope>IDENTIFICATION</scope>
</reference>
<evidence type="ECO:0000313" key="4">
    <source>
        <dbReference type="Proteomes" id="UP000472263"/>
    </source>
</evidence>
<dbReference type="InterPro" id="IPR029058">
    <property type="entry name" value="AB_hydrolase_fold"/>
</dbReference>
<gene>
    <name evidence="3" type="primary">DPP6</name>
    <name evidence="3" type="synonym">dpp6b</name>
</gene>
<dbReference type="GO" id="GO:0006508">
    <property type="term" value="P:proteolysis"/>
    <property type="evidence" value="ECO:0007669"/>
    <property type="project" value="InterPro"/>
</dbReference>
<dbReference type="InterPro" id="IPR002469">
    <property type="entry name" value="Peptidase_S9B_N"/>
</dbReference>
<dbReference type="GO" id="GO:0015459">
    <property type="term" value="F:potassium channel regulator activity"/>
    <property type="evidence" value="ECO:0007669"/>
    <property type="project" value="TreeGrafter"/>
</dbReference>
<dbReference type="SUPFAM" id="SSF82171">
    <property type="entry name" value="DPP6 N-terminal domain-like"/>
    <property type="match status" value="1"/>
</dbReference>
<dbReference type="GO" id="GO:0008236">
    <property type="term" value="F:serine-type peptidase activity"/>
    <property type="evidence" value="ECO:0007669"/>
    <property type="project" value="InterPro"/>
</dbReference>
<evidence type="ECO:0000313" key="3">
    <source>
        <dbReference type="Ensembl" id="ENSMMDP00005036457.1"/>
    </source>
</evidence>
<reference evidence="3" key="3">
    <citation type="submission" date="2025-09" db="UniProtKB">
        <authorList>
            <consortium name="Ensembl"/>
        </authorList>
    </citation>
    <scope>IDENTIFICATION</scope>
</reference>
<evidence type="ECO:0000259" key="2">
    <source>
        <dbReference type="Pfam" id="PF00930"/>
    </source>
</evidence>
<protein>
    <submittedName>
        <fullName evidence="3">Dipeptidyl-peptidase 6b</fullName>
    </submittedName>
</protein>
<dbReference type="GO" id="GO:0008076">
    <property type="term" value="C:voltage-gated potassium channel complex"/>
    <property type="evidence" value="ECO:0007669"/>
    <property type="project" value="TreeGrafter"/>
</dbReference>
<dbReference type="InterPro" id="IPR001375">
    <property type="entry name" value="Peptidase_S9_cat"/>
</dbReference>
<feature type="domain" description="Peptidase S9 prolyl oligopeptidase catalytic" evidence="1">
    <location>
        <begin position="502"/>
        <end position="692"/>
    </location>
</feature>
<dbReference type="PANTHER" id="PTHR11731">
    <property type="entry name" value="PROTEASE FAMILY S9B,C DIPEPTIDYL-PEPTIDASE IV-RELATED"/>
    <property type="match status" value="1"/>
</dbReference>
<keyword evidence="4" id="KW-1185">Reference proteome</keyword>
<dbReference type="Ensembl" id="ENSMMDT00005037244.1">
    <property type="protein sequence ID" value="ENSMMDP00005036457.1"/>
    <property type="gene ID" value="ENSMMDG00005016666.1"/>
</dbReference>
<dbReference type="AlphaFoldDB" id="A0A667Z836"/>
<dbReference type="GO" id="GO:1901379">
    <property type="term" value="P:regulation of potassium ion transmembrane transport"/>
    <property type="evidence" value="ECO:0007669"/>
    <property type="project" value="TreeGrafter"/>
</dbReference>
<dbReference type="Proteomes" id="UP000472263">
    <property type="component" value="Chromosome 17"/>
</dbReference>
<sequence>IAIALLVILIICSLIVTSVILLTPREDDSLALKKKVTVEDVLGSDLHIHDPDAKWLSDNELLYRTREGDVVKLNVDTLERVVVVENKKFVSIILICDWETNDRHCFFHFSVQIFIFENNIYYRATVESRSIRLVSTGKEGVVFNGLADWLYEEEILQSHIAHWWSPDGLWLAYATINDTLVPKMEVPIFTGSMTPDLTYLISRRPLQAGEENPVVHLSVVSLNGPLHTVVMKKPDDPRIGREYYITMVKWATSTKLAVNWLNRAQNNSILTLCEATTGVCIKKHEDESESWLHRQNEAPLFSQDGHKFFLTRAIPQGGRGKFFHISMSTSKPNTSIDILQSLTSGDWDVTSILAYNHDRNLIYFLSTEDDPKRRHLYSADTIPPFNRRCLSCEFKCGYVDGSFSHNMRYFLLNCKGPDIPSVAVYSTKDKQKVFDVETNERVNSTYHNMQMPKVEYKTITIDDYTLTMQILKPAGFIDTAHYPLLLLVDGTPGGQMVTEQFQVDWATVLVSSFSTIVIRFDGHGSGFQGTNLLHRVRRKLGKLEERDQLEALRSDMCHGSVGTSVFGVYGGYLATMLLSSEEFTQLKCGTAVSPITDFELYASAFSERYLGSPKTDSRAYQVCFELFFFFLLLVNASRIVHFQHTAKFINHLIVEKANYTLQIYPDEGHFLHSEGTQQHLSQSLVNFFEECFRVPDILTDDEQEEDEDDG</sequence>
<dbReference type="Gene3D" id="2.140.10.30">
    <property type="entry name" value="Dipeptidylpeptidase IV, N-terminal domain"/>
    <property type="match status" value="1"/>
</dbReference>